<evidence type="ECO:0000259" key="1">
    <source>
        <dbReference type="Pfam" id="PF13349"/>
    </source>
</evidence>
<sequence length="290" mass="29852">MSFRPLVVVVALSLVGCDADVEANAGPRQSREQVFSYSAPLRAGQTLALRNMSGQLSIEPASDDTLRVVADLAWRGDSALPRDVSFRSDTMPGGVYVCAIVGKGQCTADDYDVNSDGTGMSFRRGRVRLGMGGGSLATVHFRVQVPTGVRLELVMIDGSIVSASSAPVKARGVNGQMTIVTSVGPVNAKTVNGNIDARMTTLSGTDSVVVETVNGEVAAYLPMNASATVDVRATNGTVQSDFAGVTGGSQGINKAITGVLGAGATPVRVRSINGGAALRQLDAQGRPLTP</sequence>
<dbReference type="Proteomes" id="UP001229955">
    <property type="component" value="Chromosome"/>
</dbReference>
<feature type="domain" description="DUF4097" evidence="1">
    <location>
        <begin position="46"/>
        <end position="274"/>
    </location>
</feature>
<proteinExistence type="predicted"/>
<keyword evidence="4" id="KW-1185">Reference proteome</keyword>
<evidence type="ECO:0000313" key="2">
    <source>
        <dbReference type="EMBL" id="WKW13241.1"/>
    </source>
</evidence>
<dbReference type="EMBL" id="CP130612">
    <property type="protein sequence ID" value="WKW13241.1"/>
    <property type="molecule type" value="Genomic_DNA"/>
</dbReference>
<accession>A0AA49K2H5</accession>
<reference evidence="2" key="1">
    <citation type="submission" date="2023-07" db="EMBL/GenBank/DDBJ databases">
        <authorList>
            <person name="Haufschild T."/>
            <person name="Kallscheuer N."/>
            <person name="Hammer J."/>
            <person name="Kohn T."/>
            <person name="Kabuu M."/>
            <person name="Jogler M."/>
            <person name="Wohfarth N."/>
            <person name="Heuer A."/>
            <person name="Rohde M."/>
            <person name="van Teeseling M.C.F."/>
            <person name="Jogler C."/>
        </authorList>
    </citation>
    <scope>NUCLEOTIDE SEQUENCE</scope>
    <source>
        <strain evidence="2">Strain 138</strain>
        <strain evidence="3">Strain 318</strain>
    </source>
</reference>
<dbReference type="InterPro" id="IPR025164">
    <property type="entry name" value="Toastrack_DUF4097"/>
</dbReference>
<dbReference type="EMBL" id="CP130613">
    <property type="protein sequence ID" value="WKW16148.1"/>
    <property type="molecule type" value="Genomic_DNA"/>
</dbReference>
<dbReference type="Pfam" id="PF13349">
    <property type="entry name" value="DUF4097"/>
    <property type="match status" value="1"/>
</dbReference>
<dbReference type="RefSeq" id="WP_367886101.1">
    <property type="nucleotide sequence ID" value="NZ_CP130612.1"/>
</dbReference>
<name>A0AA49Q5X7_9BACT</name>
<protein>
    <submittedName>
        <fullName evidence="2">DUF4097 family beta strand repeat-containing protein</fullName>
    </submittedName>
</protein>
<organism evidence="2">
    <name type="scientific">Pseudogemmatithrix spongiicola</name>
    <dbReference type="NCBI Taxonomy" id="3062599"/>
    <lineage>
        <taxon>Bacteria</taxon>
        <taxon>Pseudomonadati</taxon>
        <taxon>Gemmatimonadota</taxon>
        <taxon>Gemmatimonadia</taxon>
        <taxon>Gemmatimonadales</taxon>
        <taxon>Gemmatimonadaceae</taxon>
        <taxon>Pseudogemmatithrix</taxon>
    </lineage>
</organism>
<dbReference type="AlphaFoldDB" id="A0AA49Q5X7"/>
<dbReference type="PROSITE" id="PS51257">
    <property type="entry name" value="PROKAR_LIPOPROTEIN"/>
    <property type="match status" value="1"/>
</dbReference>
<gene>
    <name evidence="2" type="ORF">Strain138_002558</name>
    <name evidence="3" type="ORF">Strain318_002558</name>
</gene>
<evidence type="ECO:0000313" key="4">
    <source>
        <dbReference type="Proteomes" id="UP001229955"/>
    </source>
</evidence>
<evidence type="ECO:0000313" key="3">
    <source>
        <dbReference type="EMBL" id="WKW16148.1"/>
    </source>
</evidence>
<dbReference type="KEGG" id="pspc:Strain318_002558"/>
<accession>A0AA49Q5X7</accession>